<gene>
    <name evidence="1" type="ORF">SAMN05421820_102317</name>
</gene>
<accession>A0A1G9NHP5</accession>
<dbReference type="AlphaFoldDB" id="A0A1G9NHP5"/>
<evidence type="ECO:0000313" key="1">
    <source>
        <dbReference type="EMBL" id="SDL85465.1"/>
    </source>
</evidence>
<name>A0A1G9NHP5_9SPHI</name>
<dbReference type="Proteomes" id="UP000183200">
    <property type="component" value="Unassembled WGS sequence"/>
</dbReference>
<proteinExistence type="predicted"/>
<evidence type="ECO:0000313" key="2">
    <source>
        <dbReference type="Proteomes" id="UP000183200"/>
    </source>
</evidence>
<organism evidence="1 2">
    <name type="scientific">Pedobacter steynii</name>
    <dbReference type="NCBI Taxonomy" id="430522"/>
    <lineage>
        <taxon>Bacteria</taxon>
        <taxon>Pseudomonadati</taxon>
        <taxon>Bacteroidota</taxon>
        <taxon>Sphingobacteriia</taxon>
        <taxon>Sphingobacteriales</taxon>
        <taxon>Sphingobacteriaceae</taxon>
        <taxon>Pedobacter</taxon>
    </lineage>
</organism>
<dbReference type="EMBL" id="FNGY01000002">
    <property type="protein sequence ID" value="SDL85465.1"/>
    <property type="molecule type" value="Genomic_DNA"/>
</dbReference>
<sequence>MYRIEVEGNTNGTCYRFDPIGSVEGFEAQKTKGSFAGEDEVAESPLVTSVIPYDKDMKEYWFNFESACAMLRKGEAIFNSI</sequence>
<keyword evidence="2" id="KW-1185">Reference proteome</keyword>
<reference evidence="2" key="1">
    <citation type="submission" date="2016-10" db="EMBL/GenBank/DDBJ databases">
        <authorList>
            <person name="Varghese N."/>
            <person name="Submissions S."/>
        </authorList>
    </citation>
    <scope>NUCLEOTIDE SEQUENCE [LARGE SCALE GENOMIC DNA]</scope>
    <source>
        <strain evidence="2">DSM 19110</strain>
    </source>
</reference>
<protein>
    <submittedName>
        <fullName evidence="1">Uncharacterized protein</fullName>
    </submittedName>
</protein>
<dbReference type="RefSeq" id="WP_074605203.1">
    <property type="nucleotide sequence ID" value="NZ_FNGY01000002.1"/>
</dbReference>